<sequence length="179" mass="20303">MKNLLFLILTTFALTSCDKDDKPKTELEKLPPATQTGARTFGCLLDGVAFVPDNRNLAKQCVYQYFNGYYFSLQGNTYPKNQLIGLGLSTHNLKIEEGKTYILQDNIDGNASGFYYFGDDITGVNELKRTSDIEKGEMKITKLDFTKHIVSGTFWFDIKDGKGIIHQIREGRFDMPFTE</sequence>
<dbReference type="Proteomes" id="UP000182367">
    <property type="component" value="Unassembled WGS sequence"/>
</dbReference>
<accession>A0A1B9DJE1</accession>
<evidence type="ECO:0008006" key="7">
    <source>
        <dbReference type="Google" id="ProtNLM"/>
    </source>
</evidence>
<evidence type="ECO:0000313" key="3">
    <source>
        <dbReference type="EMBL" id="SDJ89682.1"/>
    </source>
</evidence>
<proteinExistence type="predicted"/>
<dbReference type="OrthoDB" id="881763at2"/>
<reference evidence="1 6" key="4">
    <citation type="submission" date="2019-07" db="EMBL/GenBank/DDBJ databases">
        <title>Whole genome shotgun sequence of Flavobacterium glycines NBRC 105008.</title>
        <authorList>
            <person name="Hosoyama A."/>
            <person name="Uohara A."/>
            <person name="Ohji S."/>
            <person name="Ichikawa N."/>
        </authorList>
    </citation>
    <scope>NUCLEOTIDE SEQUENCE [LARGE SCALE GENOMIC DNA]</scope>
    <source>
        <strain evidence="1 6">NBRC 105008</strain>
    </source>
</reference>
<evidence type="ECO:0000313" key="6">
    <source>
        <dbReference type="Proteomes" id="UP000321579"/>
    </source>
</evidence>
<dbReference type="PROSITE" id="PS51257">
    <property type="entry name" value="PROKAR_LIPOPROTEIN"/>
    <property type="match status" value="1"/>
</dbReference>
<organism evidence="2 4">
    <name type="scientific">Flavobacterium glycines</name>
    <dbReference type="NCBI Taxonomy" id="551990"/>
    <lineage>
        <taxon>Bacteria</taxon>
        <taxon>Pseudomonadati</taxon>
        <taxon>Bacteroidota</taxon>
        <taxon>Flavobacteriia</taxon>
        <taxon>Flavobacteriales</taxon>
        <taxon>Flavobacteriaceae</taxon>
        <taxon>Flavobacterium</taxon>
    </lineage>
</organism>
<dbReference type="RefSeq" id="WP_066329077.1">
    <property type="nucleotide sequence ID" value="NZ_BJVF01000008.1"/>
</dbReference>
<dbReference type="AlphaFoldDB" id="A0A1B9DJE1"/>
<dbReference type="EMBL" id="BJVF01000008">
    <property type="protein sequence ID" value="GEL12079.1"/>
    <property type="molecule type" value="Genomic_DNA"/>
</dbReference>
<dbReference type="Proteomes" id="UP000321579">
    <property type="component" value="Unassembled WGS sequence"/>
</dbReference>
<protein>
    <recommendedName>
        <fullName evidence="7">Lipoprotein</fullName>
    </recommendedName>
</protein>
<keyword evidence="5" id="KW-1185">Reference proteome</keyword>
<gene>
    <name evidence="2" type="ORF">FBGL_12925</name>
    <name evidence="1" type="ORF">FGL01_28180</name>
    <name evidence="3" type="ORF">SAMN05192550_2957</name>
</gene>
<reference evidence="2" key="2">
    <citation type="submission" date="2016-03" db="EMBL/GenBank/DDBJ databases">
        <authorList>
            <person name="Ploux O."/>
        </authorList>
    </citation>
    <scope>NUCLEOTIDE SEQUENCE</scope>
    <source>
        <strain evidence="2">NBRC 105008</strain>
    </source>
</reference>
<dbReference type="Proteomes" id="UP000093226">
    <property type="component" value="Unassembled WGS sequence"/>
</dbReference>
<comment type="caution">
    <text evidence="2">The sequence shown here is derived from an EMBL/GenBank/DDBJ whole genome shotgun (WGS) entry which is preliminary data.</text>
</comment>
<reference evidence="4" key="1">
    <citation type="submission" date="2016-03" db="EMBL/GenBank/DDBJ databases">
        <title>Draft genome sequence of Paenibacillus glacialis DSM 22343.</title>
        <authorList>
            <person name="Shin S.-K."/>
            <person name="Yi H."/>
        </authorList>
    </citation>
    <scope>NUCLEOTIDE SEQUENCE [LARGE SCALE GENOMIC DNA]</scope>
    <source>
        <strain evidence="4">NBRC 105008</strain>
    </source>
</reference>
<dbReference type="EMBL" id="FNEO01000008">
    <property type="protein sequence ID" value="SDJ89682.1"/>
    <property type="molecule type" value="Genomic_DNA"/>
</dbReference>
<reference evidence="3 5" key="3">
    <citation type="submission" date="2016-10" db="EMBL/GenBank/DDBJ databases">
        <authorList>
            <person name="Varghese N."/>
            <person name="Submissions S."/>
        </authorList>
    </citation>
    <scope>NUCLEOTIDE SEQUENCE [LARGE SCALE GENOMIC DNA]</scope>
    <source>
        <strain evidence="3 5">Gm-149</strain>
    </source>
</reference>
<dbReference type="STRING" id="551990.SAMN05192550_2957"/>
<evidence type="ECO:0000313" key="4">
    <source>
        <dbReference type="Proteomes" id="UP000093226"/>
    </source>
</evidence>
<dbReference type="EMBL" id="LVEO01000024">
    <property type="protein sequence ID" value="OCB69810.1"/>
    <property type="molecule type" value="Genomic_DNA"/>
</dbReference>
<evidence type="ECO:0000313" key="2">
    <source>
        <dbReference type="EMBL" id="OCB69810.1"/>
    </source>
</evidence>
<evidence type="ECO:0000313" key="1">
    <source>
        <dbReference type="EMBL" id="GEL12079.1"/>
    </source>
</evidence>
<name>A0A1B9DJE1_9FLAO</name>
<evidence type="ECO:0000313" key="5">
    <source>
        <dbReference type="Proteomes" id="UP000182367"/>
    </source>
</evidence>